<keyword evidence="8" id="KW-0968">Cytoplasmic vesicle</keyword>
<dbReference type="Proteomes" id="UP000221165">
    <property type="component" value="Unassembled WGS sequence"/>
</dbReference>
<dbReference type="PANTHER" id="PTHR11753">
    <property type="entry name" value="ADAPTOR COMPLEXES SMALL SUBUNIT FAMILY"/>
    <property type="match status" value="1"/>
</dbReference>
<reference evidence="12 13" key="1">
    <citation type="journal article" date="2017" name="Int. J. Parasitol.">
        <title>The genome of the protozoan parasite Cystoisospora suis and a reverse vaccinology approach to identify vaccine candidates.</title>
        <authorList>
            <person name="Palmieri N."/>
            <person name="Shrestha A."/>
            <person name="Ruttkowski B."/>
            <person name="Beck T."/>
            <person name="Vogl C."/>
            <person name="Tomley F."/>
            <person name="Blake D.P."/>
            <person name="Joachim A."/>
        </authorList>
    </citation>
    <scope>NUCLEOTIDE SEQUENCE [LARGE SCALE GENOMIC DNA]</scope>
    <source>
        <strain evidence="12 13">Wien I</strain>
    </source>
</reference>
<protein>
    <recommendedName>
        <fullName evidence="9">AP complex subunit sigma</fullName>
    </recommendedName>
</protein>
<keyword evidence="13" id="KW-1185">Reference proteome</keyword>
<evidence type="ECO:0000256" key="5">
    <source>
        <dbReference type="ARBA" id="ARBA00022927"/>
    </source>
</evidence>
<evidence type="ECO:0000256" key="8">
    <source>
        <dbReference type="ARBA" id="ARBA00023329"/>
    </source>
</evidence>
<evidence type="ECO:0000256" key="3">
    <source>
        <dbReference type="ARBA" id="ARBA00006972"/>
    </source>
</evidence>
<organism evidence="12 13">
    <name type="scientific">Cystoisospora suis</name>
    <dbReference type="NCBI Taxonomy" id="483139"/>
    <lineage>
        <taxon>Eukaryota</taxon>
        <taxon>Sar</taxon>
        <taxon>Alveolata</taxon>
        <taxon>Apicomplexa</taxon>
        <taxon>Conoidasida</taxon>
        <taxon>Coccidia</taxon>
        <taxon>Eucoccidiorida</taxon>
        <taxon>Eimeriorina</taxon>
        <taxon>Sarcocystidae</taxon>
        <taxon>Cystoisospora</taxon>
    </lineage>
</organism>
<dbReference type="Pfam" id="PF01217">
    <property type="entry name" value="Clat_adaptor_s"/>
    <property type="match status" value="1"/>
</dbReference>
<dbReference type="GO" id="GO:0030121">
    <property type="term" value="C:AP-1 adaptor complex"/>
    <property type="evidence" value="ECO:0007669"/>
    <property type="project" value="InterPro"/>
</dbReference>
<evidence type="ECO:0000256" key="7">
    <source>
        <dbReference type="ARBA" id="ARBA00023136"/>
    </source>
</evidence>
<dbReference type="GO" id="GO:0035615">
    <property type="term" value="F:clathrin adaptor activity"/>
    <property type="evidence" value="ECO:0007669"/>
    <property type="project" value="InterPro"/>
</dbReference>
<evidence type="ECO:0000256" key="6">
    <source>
        <dbReference type="ARBA" id="ARBA00023034"/>
    </source>
</evidence>
<comment type="similarity">
    <text evidence="3 9">Belongs to the adaptor complexes small subunit family.</text>
</comment>
<evidence type="ECO:0000256" key="2">
    <source>
        <dbReference type="ARBA" id="ARBA00004555"/>
    </source>
</evidence>
<dbReference type="InterPro" id="IPR022775">
    <property type="entry name" value="AP_mu_sigma_su"/>
</dbReference>
<dbReference type="OrthoDB" id="371463at2759"/>
<dbReference type="InterPro" id="IPR011012">
    <property type="entry name" value="Longin-like_dom_sf"/>
</dbReference>
<dbReference type="Gene3D" id="3.30.450.60">
    <property type="match status" value="1"/>
</dbReference>
<evidence type="ECO:0000256" key="1">
    <source>
        <dbReference type="ARBA" id="ARBA00004156"/>
    </source>
</evidence>
<proteinExistence type="inferred from homology"/>
<accession>A0A2C6KZN9</accession>
<keyword evidence="4 9" id="KW-0813">Transport</keyword>
<dbReference type="CDD" id="cd14831">
    <property type="entry name" value="AP1_sigma"/>
    <property type="match status" value="1"/>
</dbReference>
<dbReference type="SUPFAM" id="SSF64356">
    <property type="entry name" value="SNARE-like"/>
    <property type="match status" value="1"/>
</dbReference>
<evidence type="ECO:0000256" key="10">
    <source>
        <dbReference type="SAM" id="MobiDB-lite"/>
    </source>
</evidence>
<dbReference type="GeneID" id="94428065"/>
<feature type="domain" description="AP complex mu/sigma subunit" evidence="11">
    <location>
        <begin position="51"/>
        <end position="166"/>
    </location>
</feature>
<evidence type="ECO:0000256" key="9">
    <source>
        <dbReference type="PIRNR" id="PIRNR015588"/>
    </source>
</evidence>
<evidence type="ECO:0000256" key="4">
    <source>
        <dbReference type="ARBA" id="ARBA00022448"/>
    </source>
</evidence>
<keyword evidence="5 9" id="KW-0653">Protein transport</keyword>
<dbReference type="EMBL" id="MIGC01002213">
    <property type="protein sequence ID" value="PHJ21488.1"/>
    <property type="molecule type" value="Genomic_DNA"/>
</dbReference>
<evidence type="ECO:0000313" key="12">
    <source>
        <dbReference type="EMBL" id="PHJ21488.1"/>
    </source>
</evidence>
<dbReference type="InterPro" id="IPR016635">
    <property type="entry name" value="AP_complex_ssu"/>
</dbReference>
<dbReference type="AlphaFoldDB" id="A0A2C6KZN9"/>
<dbReference type="PIRSF" id="PIRSF015588">
    <property type="entry name" value="AP_complex_sigma"/>
    <property type="match status" value="1"/>
</dbReference>
<dbReference type="VEuPathDB" id="ToxoDB:CSUI_004669"/>
<evidence type="ECO:0000313" key="13">
    <source>
        <dbReference type="Proteomes" id="UP000221165"/>
    </source>
</evidence>
<sequence>MIHFLLLVSRQGKVRLSRWYFPPVAGAAEGGSRGPSPSGAQEGGSFEGGSFSMKQRNDLLREAASRVLQRSAKQCNVVEWREDTKLVFKRYASLYFIACIDSNENALLTLEVIHHFVEILDRYFGNVCELDLIFNFHKAYYLLDEIVCGGELQETSKKAVLRVTNAQDALMDESNVKGGTKLT</sequence>
<comment type="subcellular location">
    <subcellularLocation>
        <location evidence="1">Cytoplasmic vesicle membrane</location>
    </subcellularLocation>
    <subcellularLocation>
        <location evidence="2">Golgi apparatus</location>
    </subcellularLocation>
</comment>
<dbReference type="GO" id="GO:0006886">
    <property type="term" value="P:intracellular protein transport"/>
    <property type="evidence" value="ECO:0007669"/>
    <property type="project" value="UniProtKB-UniRule"/>
</dbReference>
<keyword evidence="6" id="KW-0333">Golgi apparatus</keyword>
<name>A0A2C6KZN9_9APIC</name>
<dbReference type="RefSeq" id="XP_067923170.1">
    <property type="nucleotide sequence ID" value="XM_068064854.1"/>
</dbReference>
<dbReference type="InterPro" id="IPR044733">
    <property type="entry name" value="AP1_sigma"/>
</dbReference>
<gene>
    <name evidence="12" type="ORF">CSUI_004669</name>
</gene>
<evidence type="ECO:0000259" key="11">
    <source>
        <dbReference type="Pfam" id="PF01217"/>
    </source>
</evidence>
<keyword evidence="7 9" id="KW-0472">Membrane</keyword>
<feature type="region of interest" description="Disordered" evidence="10">
    <location>
        <begin position="27"/>
        <end position="49"/>
    </location>
</feature>
<comment type="caution">
    <text evidence="12">The sequence shown here is derived from an EMBL/GenBank/DDBJ whole genome shotgun (WGS) entry which is preliminary data.</text>
</comment>